<feature type="domain" description="EGF-like" evidence="10">
    <location>
        <begin position="281"/>
        <end position="317"/>
    </location>
</feature>
<feature type="domain" description="EGF-like" evidence="10">
    <location>
        <begin position="409"/>
        <end position="446"/>
    </location>
</feature>
<evidence type="ECO:0000259" key="10">
    <source>
        <dbReference type="PROSITE" id="PS50026"/>
    </source>
</evidence>
<feature type="disulfide bond" evidence="6">
    <location>
        <begin position="184"/>
        <end position="193"/>
    </location>
</feature>
<feature type="domain" description="EGF-like" evidence="10">
    <location>
        <begin position="370"/>
        <end position="408"/>
    </location>
</feature>
<evidence type="ECO:0000259" key="9">
    <source>
        <dbReference type="PROSITE" id="PS50025"/>
    </source>
</evidence>
<feature type="domain" description="EGF-like" evidence="10">
    <location>
        <begin position="157"/>
        <end position="194"/>
    </location>
</feature>
<feature type="compositionally biased region" description="Basic and acidic residues" evidence="7">
    <location>
        <begin position="1042"/>
        <end position="1055"/>
    </location>
</feature>
<feature type="compositionally biased region" description="Polar residues" evidence="7">
    <location>
        <begin position="1032"/>
        <end position="1041"/>
    </location>
</feature>
<dbReference type="InterPro" id="IPR018097">
    <property type="entry name" value="EGF_Ca-bd_CS"/>
</dbReference>
<feature type="disulfide bond" evidence="6">
    <location>
        <begin position="307"/>
        <end position="316"/>
    </location>
</feature>
<dbReference type="SMART" id="SM00181">
    <property type="entry name" value="EGF"/>
    <property type="match status" value="13"/>
</dbReference>
<evidence type="ECO:0000256" key="4">
    <source>
        <dbReference type="ARBA" id="ARBA00023157"/>
    </source>
</evidence>
<protein>
    <submittedName>
        <fullName evidence="11">Protein crumbs homolog 1</fullName>
    </submittedName>
</protein>
<proteinExistence type="predicted"/>
<dbReference type="PROSITE" id="PS50025">
    <property type="entry name" value="LAM_G_DOMAIN"/>
    <property type="match status" value="2"/>
</dbReference>
<dbReference type="SUPFAM" id="SSF49899">
    <property type="entry name" value="Concanavalin A-like lectins/glucanases"/>
    <property type="match status" value="2"/>
</dbReference>
<dbReference type="Gene3D" id="2.10.25.10">
    <property type="entry name" value="Laminin"/>
    <property type="match status" value="11"/>
</dbReference>
<dbReference type="PROSITE" id="PS00022">
    <property type="entry name" value="EGF_1"/>
    <property type="match status" value="11"/>
</dbReference>
<keyword evidence="8" id="KW-0472">Membrane</keyword>
<feature type="domain" description="EGF-like" evidence="10">
    <location>
        <begin position="37"/>
        <end position="73"/>
    </location>
</feature>
<dbReference type="PROSITE" id="PS01186">
    <property type="entry name" value="EGF_2"/>
    <property type="match status" value="6"/>
</dbReference>
<feature type="disulfide bond" evidence="6">
    <location>
        <begin position="63"/>
        <end position="72"/>
    </location>
</feature>
<dbReference type="PROSITE" id="PS01187">
    <property type="entry name" value="EGF_CA"/>
    <property type="match status" value="1"/>
</dbReference>
<dbReference type="InterPro" id="IPR001881">
    <property type="entry name" value="EGF-like_Ca-bd_dom"/>
</dbReference>
<dbReference type="SUPFAM" id="SSF57196">
    <property type="entry name" value="EGF/Laminin"/>
    <property type="match status" value="6"/>
</dbReference>
<evidence type="ECO:0000256" key="6">
    <source>
        <dbReference type="PROSITE-ProRule" id="PRU00076"/>
    </source>
</evidence>
<keyword evidence="8" id="KW-0812">Transmembrane</keyword>
<dbReference type="PROSITE" id="PS00010">
    <property type="entry name" value="ASX_HYDROXYL"/>
    <property type="match status" value="1"/>
</dbReference>
<keyword evidence="1 6" id="KW-0245">EGF-like domain</keyword>
<dbReference type="FunFam" id="2.10.25.10:FF:000012">
    <property type="entry name" value="Delta-like protein"/>
    <property type="match status" value="1"/>
</dbReference>
<feature type="domain" description="EGF-like" evidence="10">
    <location>
        <begin position="239"/>
        <end position="276"/>
    </location>
</feature>
<keyword evidence="4 6" id="KW-1015">Disulfide bond</keyword>
<dbReference type="Pfam" id="PF12661">
    <property type="entry name" value="hEGF"/>
    <property type="match status" value="5"/>
</dbReference>
<dbReference type="GO" id="GO:0005509">
    <property type="term" value="F:calcium ion binding"/>
    <property type="evidence" value="ECO:0007669"/>
    <property type="project" value="InterPro"/>
</dbReference>
<feature type="transmembrane region" description="Helical" evidence="8">
    <location>
        <begin position="918"/>
        <end position="946"/>
    </location>
</feature>
<feature type="domain" description="Laminin G" evidence="9">
    <location>
        <begin position="451"/>
        <end position="641"/>
    </location>
</feature>
<feature type="region of interest" description="Disordered" evidence="7">
    <location>
        <begin position="1007"/>
        <end position="1079"/>
    </location>
</feature>
<dbReference type="InterPro" id="IPR013032">
    <property type="entry name" value="EGF-like_CS"/>
</dbReference>
<evidence type="ECO:0000256" key="7">
    <source>
        <dbReference type="SAM" id="MobiDB-lite"/>
    </source>
</evidence>
<dbReference type="Pfam" id="PF00008">
    <property type="entry name" value="EGF"/>
    <property type="match status" value="3"/>
</dbReference>
<sequence length="1351" mass="144964">MTATAIPATLVPECIDEVNGYRCQCPPGTSGEDCSSSPNGCSSNTCQNGADCRDIPGSHSCLCLPGYYGPECQYHYFRTAPTCDNSPCQNGGTCSPGRDLFTCLCPETHSGTLCETESEPQGCAGNPCYNGSVCTDSTSGPVCSCSVGFTGPLCRWQIDNCELEPCLNGGMCAPGLYGSYQCYCLPPYTGENCGEFISGCDSSPCLNGGRCSDVSDSSDYKCECRRGYSGDSCEYEVHPVNLCSEDNYPCFTGNCTYGLHSYTCSCPANYSGDNCEIVSPLVTQCDSNPCLHGGECSLMNDNYICTCSPGFTGTNCQINIDDCSSNPCVNGVCRDGINGYECECESQQVSGYHCEVWCPTGLSGDFCQTPTPQCDQTLCENGGTCVEGTGGGDYHCICPPTHTGTACELENTCSDVECFNGGSCIALEGGGFGCVCTSGFDGANCQLVTASFTASPSGATYRAYPSLHLSAKGRIEFEFSTVSSDGLLLYNTQLQSGESLDFISVEVEGGRLAVGLSHGDDRVRLVPDLWVSDGQWHQVTINIIEKRTSVTLDWCHDLDEVIGTTAGCHLSADTLGDSSFLDLGLPLWLGGAPSPSPSHVSSTAITACVRQVLVNGRLLDLNSHFDQSNSQSGCPQLEEGCSGGECGGGECVPTWTRALCDCPPLLSGDLCDTGAPSLSFFGSGYARYALTEEGLRLRRQTGGQLRSSYEDTVSLSLRTTLPYGFLFGMYSEDGAEYLYIVLESGQVVVHLSLSEETVETKLTLPTPLLSDSESHSLVFHRRGGHLDLSVDSNTTSLSLPPGTPLTLETLSSEIYTGGSPFVPASSWFTGCLQDVRINRVTLPTSSAGNEFASVLYEGSGEGGHGVTEGCSLSPCYLDPCGGGGVCKETSNGSYQCLCSGRETVSGRPCPHEQEMVQFLPYVIAGGSVFVIVVVATVGLCAGVCMWRRRKKQRTYLVRDDKEKMGSHSQELTEFLVPSQAFIISNEQGGGEVDANEIDWVPMVVKCESEKPSPQPSKSASSKDSPVSKTSHVSKTSQTSSRGRGDEVKKTAEKYRFKLPAPQERDEVDGEEEDEDLRPNSPAIRAFLEERVDAANDELLSVDSPRKFEEEGSEDSEVDSLSSAYHSNEDEDDEEGYTLERLQAAGSPLSSLAPLLRHVLHSTAEISTRVSPSSTVDTLPTPYTPSMMHALEYRLASPVLRAPPTFFLQGLGSGEPEEDAEDEENGVDIPWFAWLAIVVVAVILILLICCTINFTVYNVRSVFCRVPSPSTKPLLPEVEPSVELQEPDQGKETERVPSPSPKPLLHQVETNVELQELDKDTLPHILNMDWEVDRRDITLRGQLGVGEFGPNL</sequence>
<feature type="disulfide bond" evidence="6">
    <location>
        <begin position="205"/>
        <end position="222"/>
    </location>
</feature>
<keyword evidence="3" id="KW-0677">Repeat</keyword>
<feature type="disulfide bond" evidence="6">
    <location>
        <begin position="145"/>
        <end position="154"/>
    </location>
</feature>
<dbReference type="PROSITE" id="PS50026">
    <property type="entry name" value="EGF_3"/>
    <property type="match status" value="11"/>
</dbReference>
<dbReference type="Proteomes" id="UP001174909">
    <property type="component" value="Unassembled WGS sequence"/>
</dbReference>
<dbReference type="CDD" id="cd00110">
    <property type="entry name" value="LamG"/>
    <property type="match status" value="2"/>
</dbReference>
<feature type="domain" description="EGF-like" evidence="10">
    <location>
        <begin position="871"/>
        <end position="910"/>
    </location>
</feature>
<feature type="compositionally biased region" description="Acidic residues" evidence="7">
    <location>
        <begin position="1065"/>
        <end position="1075"/>
    </location>
</feature>
<evidence type="ECO:0000256" key="1">
    <source>
        <dbReference type="ARBA" id="ARBA00022536"/>
    </source>
</evidence>
<evidence type="ECO:0000313" key="11">
    <source>
        <dbReference type="EMBL" id="CAI8044362.1"/>
    </source>
</evidence>
<dbReference type="PANTHER" id="PTHR12916">
    <property type="entry name" value="CYTOCHROME C OXIDASE POLYPEPTIDE VIC-2"/>
    <property type="match status" value="1"/>
</dbReference>
<evidence type="ECO:0000256" key="8">
    <source>
        <dbReference type="SAM" id="Phobius"/>
    </source>
</evidence>
<dbReference type="Pfam" id="PF00054">
    <property type="entry name" value="Laminin_G_1"/>
    <property type="match status" value="1"/>
</dbReference>
<dbReference type="InterPro" id="IPR013320">
    <property type="entry name" value="ConA-like_dom_sf"/>
</dbReference>
<feature type="disulfide bond" evidence="6">
    <location>
        <begin position="323"/>
        <end position="333"/>
    </location>
</feature>
<accession>A0AA35TBZ0</accession>
<feature type="disulfide bond" evidence="6">
    <location>
        <begin position="224"/>
        <end position="233"/>
    </location>
</feature>
<dbReference type="FunFam" id="2.10.25.10:FF:000100">
    <property type="entry name" value="neurogenic locus notch homolog protein 3"/>
    <property type="match status" value="1"/>
</dbReference>
<reference evidence="11" key="1">
    <citation type="submission" date="2023-03" db="EMBL/GenBank/DDBJ databases">
        <authorList>
            <person name="Steffen K."/>
            <person name="Cardenas P."/>
        </authorList>
    </citation>
    <scope>NUCLEOTIDE SEQUENCE</scope>
</reference>
<comment type="caution">
    <text evidence="11">The sequence shown here is derived from an EMBL/GenBank/DDBJ whole genome shotgun (WGS) entry which is preliminary data.</text>
</comment>
<gene>
    <name evidence="11" type="ORF">GBAR_LOCUS24611</name>
</gene>
<feature type="transmembrane region" description="Helical" evidence="8">
    <location>
        <begin position="1230"/>
        <end position="1256"/>
    </location>
</feature>
<feature type="disulfide bond" evidence="6">
    <location>
        <begin position="105"/>
        <end position="114"/>
    </location>
</feature>
<keyword evidence="5" id="KW-0325">Glycoprotein</keyword>
<keyword evidence="8" id="KW-1133">Transmembrane helix</keyword>
<organism evidence="11 12">
    <name type="scientific">Geodia barretti</name>
    <name type="common">Barrett's horny sponge</name>
    <dbReference type="NCBI Taxonomy" id="519541"/>
    <lineage>
        <taxon>Eukaryota</taxon>
        <taxon>Metazoa</taxon>
        <taxon>Porifera</taxon>
        <taxon>Demospongiae</taxon>
        <taxon>Heteroscleromorpha</taxon>
        <taxon>Tetractinellida</taxon>
        <taxon>Astrophorina</taxon>
        <taxon>Geodiidae</taxon>
        <taxon>Geodia</taxon>
    </lineage>
</organism>
<keyword evidence="2" id="KW-0732">Signal</keyword>
<dbReference type="Pfam" id="PF02210">
    <property type="entry name" value="Laminin_G_2"/>
    <property type="match status" value="1"/>
</dbReference>
<evidence type="ECO:0000256" key="5">
    <source>
        <dbReference type="ARBA" id="ARBA00023180"/>
    </source>
</evidence>
<feature type="domain" description="Laminin G" evidence="9">
    <location>
        <begin position="677"/>
        <end position="870"/>
    </location>
</feature>
<dbReference type="InterPro" id="IPR001791">
    <property type="entry name" value="Laminin_G"/>
</dbReference>
<comment type="caution">
    <text evidence="6">Lacks conserved residue(s) required for the propagation of feature annotation.</text>
</comment>
<feature type="disulfide bond" evidence="6">
    <location>
        <begin position="436"/>
        <end position="445"/>
    </location>
</feature>
<dbReference type="Gene3D" id="2.60.120.200">
    <property type="match status" value="2"/>
</dbReference>
<dbReference type="InterPro" id="IPR000742">
    <property type="entry name" value="EGF"/>
</dbReference>
<evidence type="ECO:0000313" key="12">
    <source>
        <dbReference type="Proteomes" id="UP001174909"/>
    </source>
</evidence>
<dbReference type="CDD" id="cd00054">
    <property type="entry name" value="EGF_CA"/>
    <property type="match status" value="10"/>
</dbReference>
<evidence type="ECO:0000256" key="2">
    <source>
        <dbReference type="ARBA" id="ARBA00022729"/>
    </source>
</evidence>
<feature type="region of interest" description="Disordered" evidence="7">
    <location>
        <begin position="1274"/>
        <end position="1303"/>
    </location>
</feature>
<feature type="disulfide bond" evidence="6">
    <location>
        <begin position="398"/>
        <end position="407"/>
    </location>
</feature>
<feature type="domain" description="EGF-like" evidence="10">
    <location>
        <begin position="119"/>
        <end position="155"/>
    </location>
</feature>
<feature type="domain" description="EGF-like" evidence="10">
    <location>
        <begin position="196"/>
        <end position="234"/>
    </location>
</feature>
<name>A0AA35TBZ0_GEOBA</name>
<feature type="disulfide bond" evidence="6">
    <location>
        <begin position="379"/>
        <end position="396"/>
    </location>
</feature>
<feature type="disulfide bond" evidence="6">
    <location>
        <begin position="266"/>
        <end position="275"/>
    </location>
</feature>
<feature type="compositionally biased region" description="Low complexity" evidence="7">
    <location>
        <begin position="1015"/>
        <end position="1030"/>
    </location>
</feature>
<dbReference type="SUPFAM" id="SSF57184">
    <property type="entry name" value="Growth factor receptor domain"/>
    <property type="match status" value="1"/>
</dbReference>
<evidence type="ECO:0000256" key="3">
    <source>
        <dbReference type="ARBA" id="ARBA00022737"/>
    </source>
</evidence>
<dbReference type="InterPro" id="IPR000152">
    <property type="entry name" value="EGF-type_Asp/Asn_hydroxyl_site"/>
</dbReference>
<dbReference type="GO" id="GO:0007219">
    <property type="term" value="P:Notch signaling pathway"/>
    <property type="evidence" value="ECO:0007669"/>
    <property type="project" value="TreeGrafter"/>
</dbReference>
<feature type="domain" description="EGF-like" evidence="10">
    <location>
        <begin position="79"/>
        <end position="115"/>
    </location>
</feature>
<feature type="domain" description="EGF-like" evidence="10">
    <location>
        <begin position="319"/>
        <end position="355"/>
    </location>
</feature>
<keyword evidence="12" id="KW-1185">Reference proteome</keyword>
<dbReference type="EMBL" id="CASHTH010003389">
    <property type="protein sequence ID" value="CAI8044362.1"/>
    <property type="molecule type" value="Genomic_DNA"/>
</dbReference>
<dbReference type="PANTHER" id="PTHR12916:SF4">
    <property type="entry name" value="UNINFLATABLE, ISOFORM C"/>
    <property type="match status" value="1"/>
</dbReference>
<dbReference type="GO" id="GO:0005112">
    <property type="term" value="F:Notch binding"/>
    <property type="evidence" value="ECO:0007669"/>
    <property type="project" value="TreeGrafter"/>
</dbReference>
<feature type="region of interest" description="Disordered" evidence="7">
    <location>
        <begin position="1095"/>
        <end position="1135"/>
    </location>
</feature>
<dbReference type="SMART" id="SM00282">
    <property type="entry name" value="LamG"/>
    <property type="match status" value="2"/>
</dbReference>
<dbReference type="InterPro" id="IPR009030">
    <property type="entry name" value="Growth_fac_rcpt_cys_sf"/>
</dbReference>
<dbReference type="SMART" id="SM00179">
    <property type="entry name" value="EGF_CA"/>
    <property type="match status" value="11"/>
</dbReference>